<proteinExistence type="predicted"/>
<evidence type="ECO:0000313" key="1">
    <source>
        <dbReference type="EMBL" id="EIJ78989.1"/>
    </source>
</evidence>
<gene>
    <name evidence="1" type="ORF">PB1_15564</name>
</gene>
<name>I3DXL8_BACMT</name>
<sequence length="59" mass="7070">MSKQGFFVLEKMKKCKNDNNCAIMAKAYLHTKNLDKKYVYINDIRMPAVYRLMAKFFKK</sequence>
<dbReference type="PATRIC" id="fig|997296.3.peg.3279"/>
<dbReference type="STRING" id="997296.PB1_15564"/>
<keyword evidence="2" id="KW-1185">Reference proteome</keyword>
<dbReference type="Proteomes" id="UP000010523">
    <property type="component" value="Unassembled WGS sequence"/>
</dbReference>
<reference evidence="1 2" key="1">
    <citation type="journal article" date="2012" name="Appl. Environ. Microbiol.">
        <title>Genome Sequence of Thermotolerant Bacillus methanolicus: Features and Regulation Related to Methylotrophy and Production of L-Lysine and L-Glutamate from Methanol.</title>
        <authorList>
            <person name="Heggeset T.M."/>
            <person name="Krog A."/>
            <person name="Balzer S."/>
            <person name="Wentzel A."/>
            <person name="Ellingsen T.E."/>
            <person name="Brautaset T."/>
        </authorList>
    </citation>
    <scope>NUCLEOTIDE SEQUENCE [LARGE SCALE GENOMIC DNA]</scope>
    <source>
        <strain evidence="1 2">PB1</strain>
    </source>
</reference>
<evidence type="ECO:0000313" key="2">
    <source>
        <dbReference type="Proteomes" id="UP000010523"/>
    </source>
</evidence>
<organism evidence="1 2">
    <name type="scientific">Bacillus methanolicus PB1</name>
    <dbReference type="NCBI Taxonomy" id="997296"/>
    <lineage>
        <taxon>Bacteria</taxon>
        <taxon>Bacillati</taxon>
        <taxon>Bacillota</taxon>
        <taxon>Bacilli</taxon>
        <taxon>Bacillales</taxon>
        <taxon>Bacillaceae</taxon>
        <taxon>Bacillus</taxon>
    </lineage>
</organism>
<protein>
    <submittedName>
        <fullName evidence="1">Uncharacterized protein</fullName>
    </submittedName>
</protein>
<comment type="caution">
    <text evidence="1">The sequence shown here is derived from an EMBL/GenBank/DDBJ whole genome shotgun (WGS) entry which is preliminary data.</text>
</comment>
<accession>I3DXL8</accession>
<dbReference type="AlphaFoldDB" id="I3DXL8"/>
<dbReference type="EMBL" id="AFEU01000003">
    <property type="protein sequence ID" value="EIJ78989.1"/>
    <property type="molecule type" value="Genomic_DNA"/>
</dbReference>